<name>A0ABQ3QXP9_9ACTN</name>
<protein>
    <recommendedName>
        <fullName evidence="3">Restriction endonuclease type IV Mrr domain-containing protein</fullName>
    </recommendedName>
</protein>
<organism evidence="1 2">
    <name type="scientific">Streptomyces violascens</name>
    <dbReference type="NCBI Taxonomy" id="67381"/>
    <lineage>
        <taxon>Bacteria</taxon>
        <taxon>Bacillati</taxon>
        <taxon>Actinomycetota</taxon>
        <taxon>Actinomycetes</taxon>
        <taxon>Kitasatosporales</taxon>
        <taxon>Streptomycetaceae</taxon>
        <taxon>Streptomyces</taxon>
    </lineage>
</organism>
<gene>
    <name evidence="1" type="ORF">Sviol_64670</name>
</gene>
<dbReference type="Proteomes" id="UP001050808">
    <property type="component" value="Unassembled WGS sequence"/>
</dbReference>
<reference evidence="1" key="1">
    <citation type="submission" date="2024-05" db="EMBL/GenBank/DDBJ databases">
        <title>Whole genome shotgun sequence of Streptomyces violascens NBRC 12920.</title>
        <authorList>
            <person name="Komaki H."/>
            <person name="Tamura T."/>
        </authorList>
    </citation>
    <scope>NUCLEOTIDE SEQUENCE</scope>
    <source>
        <strain evidence="1">NBRC 12920</strain>
    </source>
</reference>
<sequence length="66" mass="7346">MGIARPIHHADIAVLITNGTFSKHAEKLAWQHDIILLSWCVLVRWATWGESLLDILELDEANGLAA</sequence>
<accession>A0ABQ3QXP9</accession>
<evidence type="ECO:0000313" key="2">
    <source>
        <dbReference type="Proteomes" id="UP001050808"/>
    </source>
</evidence>
<evidence type="ECO:0008006" key="3">
    <source>
        <dbReference type="Google" id="ProtNLM"/>
    </source>
</evidence>
<comment type="caution">
    <text evidence="1">The sequence shown here is derived from an EMBL/GenBank/DDBJ whole genome shotgun (WGS) entry which is preliminary data.</text>
</comment>
<keyword evidence="2" id="KW-1185">Reference proteome</keyword>
<proteinExistence type="predicted"/>
<dbReference type="EMBL" id="BNDY01000017">
    <property type="protein sequence ID" value="GHI42059.1"/>
    <property type="molecule type" value="Genomic_DNA"/>
</dbReference>
<evidence type="ECO:0000313" key="1">
    <source>
        <dbReference type="EMBL" id="GHI42059.1"/>
    </source>
</evidence>